<protein>
    <submittedName>
        <fullName evidence="1">Uncharacterized protein</fullName>
    </submittedName>
</protein>
<reference evidence="1 2" key="1">
    <citation type="submission" date="2022-09" db="EMBL/GenBank/DDBJ databases">
        <authorList>
            <person name="Palmer J.M."/>
        </authorList>
    </citation>
    <scope>NUCLEOTIDE SEQUENCE [LARGE SCALE GENOMIC DNA]</scope>
    <source>
        <strain evidence="1 2">DSM 7382</strain>
    </source>
</reference>
<name>A0AAW0GD14_9APHY</name>
<organism evidence="1 2">
    <name type="scientific">Cerrena zonata</name>
    <dbReference type="NCBI Taxonomy" id="2478898"/>
    <lineage>
        <taxon>Eukaryota</taxon>
        <taxon>Fungi</taxon>
        <taxon>Dikarya</taxon>
        <taxon>Basidiomycota</taxon>
        <taxon>Agaricomycotina</taxon>
        <taxon>Agaricomycetes</taxon>
        <taxon>Polyporales</taxon>
        <taxon>Cerrenaceae</taxon>
        <taxon>Cerrena</taxon>
    </lineage>
</organism>
<proteinExistence type="predicted"/>
<evidence type="ECO:0000313" key="1">
    <source>
        <dbReference type="EMBL" id="KAK7687843.1"/>
    </source>
</evidence>
<dbReference type="EMBL" id="JASBNA010000012">
    <property type="protein sequence ID" value="KAK7687843.1"/>
    <property type="molecule type" value="Genomic_DNA"/>
</dbReference>
<dbReference type="AlphaFoldDB" id="A0AAW0GD14"/>
<gene>
    <name evidence="1" type="ORF">QCA50_009062</name>
</gene>
<keyword evidence="2" id="KW-1185">Reference proteome</keyword>
<dbReference type="Proteomes" id="UP001385951">
    <property type="component" value="Unassembled WGS sequence"/>
</dbReference>
<comment type="caution">
    <text evidence="1">The sequence shown here is derived from an EMBL/GenBank/DDBJ whole genome shotgun (WGS) entry which is preliminary data.</text>
</comment>
<accession>A0AAW0GD14</accession>
<evidence type="ECO:0000313" key="2">
    <source>
        <dbReference type="Proteomes" id="UP001385951"/>
    </source>
</evidence>
<sequence length="66" mass="7747">MPSPLTDIYGAMLPTVTHHRRKLVFSQNHHFPVQEWWDYEKNHIRILHSPLNMGNNYLHATVAVVS</sequence>